<dbReference type="GO" id="GO:0047355">
    <property type="term" value="F:CDP-glycerol glycerophosphotransferase activity"/>
    <property type="evidence" value="ECO:0007669"/>
    <property type="project" value="InterPro"/>
</dbReference>
<dbReference type="GO" id="GO:0019350">
    <property type="term" value="P:teichoic acid biosynthetic process"/>
    <property type="evidence" value="ECO:0007669"/>
    <property type="project" value="UniProtKB-KW"/>
</dbReference>
<keyword evidence="3" id="KW-1003">Cell membrane</keyword>
<dbReference type="RefSeq" id="WP_186847809.1">
    <property type="nucleotide sequence ID" value="NZ_JACOOX010000005.1"/>
</dbReference>
<sequence length="680" mass="77749">MKLSITGLFKRHVKEEKKPQNIDAGQEKKPASIIQTDTWKKPSSDGLVDYHAVTGEGTPEYQERKNSLQQMEAWAKENQIPDGKRTVTDYYYDSKIVPGRVVLMGLGKNVRGSMQYILNELNHNDAFKDFHIYVKTAKDTEEIVKTYIRQNGWSRTEAVTPDSVYMELIETAQFLLTEVYLTAAWVKKEGQMYINIWHGTPLKKLGLAKNAKGKHKNGIQQSNFIDADYLLYPNDYTKKHMLESYKVAELMPGKVLKLGYPRTGGMLEAAQSDQTELRKMLAPNGEHIYAYMPTWKDYLKVDQVVAESKELLDYLDANLREDQILYVNLHHRVSDSLDYSQFKRIRQFPPTVDSYKLLALTDALITDYSSVFYDYLALRRQIVLYCADYELYRKKRGTYMDLMELPFDKAVTPEEVLAAINRGKTYDDEAAYQEFCAYDSVENAHKLCSLFLGTEDEVEVEAIPKNKKKKVMIYSDALSECTETQWLRKTAENCAGSDTVELFISCNQDMVNENKDSAYPLLNKVPVIGTTADYFPSAMGHTAKKLYESGKITIGQAMSVWKYDYAAAVRRFLGRAAFDLAVLLDVTDPEKLLALTFMDQPNKIMIISDLMYKEITENNNTFLKDALQVSASYMRAVFVKNEEQYAYISQMIGDACPVCYMKDAKDLTQAINAAVMREGE</sequence>
<dbReference type="InterPro" id="IPR043149">
    <property type="entry name" value="TagF_N"/>
</dbReference>
<dbReference type="PANTHER" id="PTHR37316:SF3">
    <property type="entry name" value="TEICHOIC ACID GLYCEROL-PHOSPHATE TRANSFERASE"/>
    <property type="match status" value="1"/>
</dbReference>
<dbReference type="EMBL" id="JACOOX010000005">
    <property type="protein sequence ID" value="MBC5663207.1"/>
    <property type="molecule type" value="Genomic_DNA"/>
</dbReference>
<keyword evidence="4 7" id="KW-0808">Transferase</keyword>
<dbReference type="InterPro" id="IPR051612">
    <property type="entry name" value="Teichoic_Acid_Biosynth"/>
</dbReference>
<gene>
    <name evidence="7" type="ORF">H8S09_09930</name>
</gene>
<reference evidence="7 8" key="1">
    <citation type="submission" date="2020-08" db="EMBL/GenBank/DDBJ databases">
        <title>Genome public.</title>
        <authorList>
            <person name="Liu C."/>
            <person name="Sun Q."/>
        </authorList>
    </citation>
    <scope>NUCLEOTIDE SEQUENCE [LARGE SCALE GENOMIC DNA]</scope>
    <source>
        <strain evidence="7 8">NSJ-10</strain>
    </source>
</reference>
<accession>A0A8I0DVA6</accession>
<dbReference type="Gene3D" id="3.40.50.12580">
    <property type="match status" value="1"/>
</dbReference>
<evidence type="ECO:0000313" key="7">
    <source>
        <dbReference type="EMBL" id="MBC5663207.1"/>
    </source>
</evidence>
<dbReference type="GO" id="GO:0005886">
    <property type="term" value="C:plasma membrane"/>
    <property type="evidence" value="ECO:0007669"/>
    <property type="project" value="UniProtKB-SubCell"/>
</dbReference>
<keyword evidence="6" id="KW-0472">Membrane</keyword>
<dbReference type="AlphaFoldDB" id="A0A8I0DVA6"/>
<comment type="similarity">
    <text evidence="2">Belongs to the CDP-glycerol glycerophosphotransferase family.</text>
</comment>
<evidence type="ECO:0000256" key="1">
    <source>
        <dbReference type="ARBA" id="ARBA00004202"/>
    </source>
</evidence>
<protein>
    <submittedName>
        <fullName evidence="7">CDP-glycerol glycerophosphotransferase family protein</fullName>
    </submittedName>
</protein>
<dbReference type="Pfam" id="PF04464">
    <property type="entry name" value="Glyphos_transf"/>
    <property type="match status" value="1"/>
</dbReference>
<dbReference type="InterPro" id="IPR043148">
    <property type="entry name" value="TagF_C"/>
</dbReference>
<evidence type="ECO:0000256" key="4">
    <source>
        <dbReference type="ARBA" id="ARBA00022679"/>
    </source>
</evidence>
<evidence type="ECO:0000256" key="6">
    <source>
        <dbReference type="ARBA" id="ARBA00023136"/>
    </source>
</evidence>
<keyword evidence="8" id="KW-1185">Reference proteome</keyword>
<dbReference type="Gene3D" id="3.40.50.11820">
    <property type="match status" value="1"/>
</dbReference>
<proteinExistence type="inferred from homology"/>
<comment type="subcellular location">
    <subcellularLocation>
        <location evidence="1">Cell membrane</location>
        <topology evidence="1">Peripheral membrane protein</topology>
    </subcellularLocation>
</comment>
<evidence type="ECO:0000313" key="8">
    <source>
        <dbReference type="Proteomes" id="UP000615234"/>
    </source>
</evidence>
<comment type="caution">
    <text evidence="7">The sequence shown here is derived from an EMBL/GenBank/DDBJ whole genome shotgun (WGS) entry which is preliminary data.</text>
</comment>
<dbReference type="InterPro" id="IPR007554">
    <property type="entry name" value="Glycerophosphate_synth"/>
</dbReference>
<name>A0A8I0DVA6_9FIRM</name>
<evidence type="ECO:0000256" key="5">
    <source>
        <dbReference type="ARBA" id="ARBA00022944"/>
    </source>
</evidence>
<evidence type="ECO:0000256" key="3">
    <source>
        <dbReference type="ARBA" id="ARBA00022475"/>
    </source>
</evidence>
<organism evidence="7 8">
    <name type="scientific">Coprococcus hominis</name>
    <name type="common">ex Liu et al. 2022</name>
    <dbReference type="NCBI Taxonomy" id="2763039"/>
    <lineage>
        <taxon>Bacteria</taxon>
        <taxon>Bacillati</taxon>
        <taxon>Bacillota</taxon>
        <taxon>Clostridia</taxon>
        <taxon>Lachnospirales</taxon>
        <taxon>Lachnospiraceae</taxon>
        <taxon>Coprococcus</taxon>
    </lineage>
</organism>
<dbReference type="PANTHER" id="PTHR37316">
    <property type="entry name" value="TEICHOIC ACID GLYCEROL-PHOSPHATE PRIMASE"/>
    <property type="match status" value="1"/>
</dbReference>
<keyword evidence="5" id="KW-0777">Teichoic acid biosynthesis</keyword>
<evidence type="ECO:0000256" key="2">
    <source>
        <dbReference type="ARBA" id="ARBA00010488"/>
    </source>
</evidence>
<dbReference type="Proteomes" id="UP000615234">
    <property type="component" value="Unassembled WGS sequence"/>
</dbReference>